<comment type="caution">
    <text evidence="4">The sequence shown here is derived from an EMBL/GenBank/DDBJ whole genome shotgun (WGS) entry which is preliminary data.</text>
</comment>
<protein>
    <submittedName>
        <fullName evidence="4">Glutamate synthase</fullName>
    </submittedName>
</protein>
<feature type="region of interest" description="Disordered" evidence="2">
    <location>
        <begin position="1"/>
        <end position="26"/>
    </location>
</feature>
<keyword evidence="5" id="KW-1185">Reference proteome</keyword>
<dbReference type="PROSITE" id="PS50042">
    <property type="entry name" value="CNMP_BINDING_3"/>
    <property type="match status" value="1"/>
</dbReference>
<dbReference type="AlphaFoldDB" id="A0A918T5C6"/>
<dbReference type="SUPFAM" id="SSF51395">
    <property type="entry name" value="FMN-linked oxidoreductases"/>
    <property type="match status" value="1"/>
</dbReference>
<dbReference type="InterPro" id="IPR002932">
    <property type="entry name" value="Glu_synthdom"/>
</dbReference>
<organism evidence="4 5">
    <name type="scientific">Streptomyces termitum</name>
    <dbReference type="NCBI Taxonomy" id="67368"/>
    <lineage>
        <taxon>Bacteria</taxon>
        <taxon>Bacillati</taxon>
        <taxon>Actinomycetota</taxon>
        <taxon>Actinomycetes</taxon>
        <taxon>Kitasatosporales</taxon>
        <taxon>Streptomycetaceae</taxon>
        <taxon>Streptomyces</taxon>
    </lineage>
</organism>
<dbReference type="InterPro" id="IPR013785">
    <property type="entry name" value="Aldolase_TIM"/>
</dbReference>
<evidence type="ECO:0000313" key="5">
    <source>
        <dbReference type="Proteomes" id="UP000644020"/>
    </source>
</evidence>
<proteinExistence type="inferred from homology"/>
<reference evidence="4" key="2">
    <citation type="submission" date="2020-09" db="EMBL/GenBank/DDBJ databases">
        <authorList>
            <person name="Sun Q."/>
            <person name="Ohkuma M."/>
        </authorList>
    </citation>
    <scope>NUCLEOTIDE SEQUENCE</scope>
    <source>
        <strain evidence="4">JCM 4518</strain>
    </source>
</reference>
<dbReference type="Gene3D" id="3.20.20.70">
    <property type="entry name" value="Aldolase class I"/>
    <property type="match status" value="2"/>
</dbReference>
<evidence type="ECO:0000259" key="3">
    <source>
        <dbReference type="PROSITE" id="PS50042"/>
    </source>
</evidence>
<dbReference type="Pfam" id="PF01645">
    <property type="entry name" value="Glu_synthase"/>
    <property type="match status" value="1"/>
</dbReference>
<dbReference type="PANTHER" id="PTHR43819:SF1">
    <property type="entry name" value="ARCHAEAL-TYPE GLUTAMATE SYNTHASE [NADPH]"/>
    <property type="match status" value="1"/>
</dbReference>
<dbReference type="PANTHER" id="PTHR43819">
    <property type="entry name" value="ARCHAEAL-TYPE GLUTAMATE SYNTHASE [NADPH]"/>
    <property type="match status" value="1"/>
</dbReference>
<evidence type="ECO:0000256" key="1">
    <source>
        <dbReference type="ARBA" id="ARBA00009716"/>
    </source>
</evidence>
<evidence type="ECO:0000256" key="2">
    <source>
        <dbReference type="SAM" id="MobiDB-lite"/>
    </source>
</evidence>
<dbReference type="InterPro" id="IPR000595">
    <property type="entry name" value="cNMP-bd_dom"/>
</dbReference>
<gene>
    <name evidence="4" type="ORF">GCM10010305_47140</name>
</gene>
<dbReference type="EMBL" id="BMUL01000013">
    <property type="protein sequence ID" value="GHA98256.1"/>
    <property type="molecule type" value="Genomic_DNA"/>
</dbReference>
<dbReference type="GO" id="GO:0006537">
    <property type="term" value="P:glutamate biosynthetic process"/>
    <property type="evidence" value="ECO:0007669"/>
    <property type="project" value="InterPro"/>
</dbReference>
<comment type="similarity">
    <text evidence="1">Belongs to the glutamate synthase family.</text>
</comment>
<accession>A0A918T5C6</accession>
<sequence length="456" mass="47691">MTVHASDTAPAPGTAPEPGDGSVARLSAPGWVEGAVRERARRGAAAVFPDPAGYGSVLHGAPASAPAPADQLDALRLVPPVFVPHRLERMLELGEEPLPQHVDLETGVGGFRAPLPVYVSAFGSTRVAASDLGTAVARQAGRLGVPMVIGENVVPVGGYGRLDGERAHGSLLARITAYREAARDTGLGGVVVQQSTQDADAEVWNLVYSDPTASGLLDEGRLAFELKVGQGAKPGLGGLTLLSRSDAARLAEQYRSEELYGPGSDTVLRHGTPGTFTEEILRQQVRLMRNNYPRARVWVKLPPGRDVGEAARTAWEAGADAVTVDGAEGGSGWAPTAFLDQVGLPLAECLSRVPARGGALLASGRMWEGGRAVKCLALGARAVGLGRAALLAADEDPEEGLVRLLDALALELRLLLSALGKYRPGDLAAEDLWLPQPPFLPAPAPAFPPYDPFTTR</sequence>
<feature type="compositionally biased region" description="Low complexity" evidence="2">
    <location>
        <begin position="7"/>
        <end position="21"/>
    </location>
</feature>
<evidence type="ECO:0000313" key="4">
    <source>
        <dbReference type="EMBL" id="GHA98256.1"/>
    </source>
</evidence>
<dbReference type="Proteomes" id="UP000644020">
    <property type="component" value="Unassembled WGS sequence"/>
</dbReference>
<dbReference type="GO" id="GO:0015930">
    <property type="term" value="F:glutamate synthase activity"/>
    <property type="evidence" value="ECO:0007669"/>
    <property type="project" value="InterPro"/>
</dbReference>
<name>A0A918T5C6_9ACTN</name>
<feature type="domain" description="Cyclic nucleotide-binding" evidence="3">
    <location>
        <begin position="238"/>
        <end position="311"/>
    </location>
</feature>
<reference evidence="4" key="1">
    <citation type="journal article" date="2014" name="Int. J. Syst. Evol. Microbiol.">
        <title>Complete genome sequence of Corynebacterium casei LMG S-19264T (=DSM 44701T), isolated from a smear-ripened cheese.</title>
        <authorList>
            <consortium name="US DOE Joint Genome Institute (JGI-PGF)"/>
            <person name="Walter F."/>
            <person name="Albersmeier A."/>
            <person name="Kalinowski J."/>
            <person name="Ruckert C."/>
        </authorList>
    </citation>
    <scope>NUCLEOTIDE SEQUENCE</scope>
    <source>
        <strain evidence="4">JCM 4518</strain>
    </source>
</reference>